<accession>A0A7R5L672</accession>
<proteinExistence type="inferred from homology"/>
<gene>
    <name evidence="5" type="primary">MRPS6</name>
</gene>
<evidence type="ECO:0000256" key="2">
    <source>
        <dbReference type="ARBA" id="ARBA00035170"/>
    </source>
</evidence>
<dbReference type="GO" id="GO:0003735">
    <property type="term" value="F:structural constituent of ribosome"/>
    <property type="evidence" value="ECO:0007669"/>
    <property type="project" value="InterPro"/>
</dbReference>
<dbReference type="GO" id="GO:0005763">
    <property type="term" value="C:mitochondrial small ribosomal subunit"/>
    <property type="evidence" value="ECO:0007669"/>
    <property type="project" value="TreeGrafter"/>
</dbReference>
<keyword evidence="5" id="KW-0687">Ribonucleoprotein</keyword>
<dbReference type="InterPro" id="IPR014717">
    <property type="entry name" value="Transl_elong_EF1B/ribsomal_bS6"/>
</dbReference>
<dbReference type="GO" id="GO:0006412">
    <property type="term" value="P:translation"/>
    <property type="evidence" value="ECO:0007669"/>
    <property type="project" value="InterPro"/>
</dbReference>
<sequence length="129" mass="14939">MALLEQMTLYLWTFPIFFPFLFKPETAAVLKRTVEALMERGAVVRKLENLGERALPYKISKHSERHRRGWYFLVDLEAPPSIVSAMTEHLGRDIDVIRQGFVKHPLAKPEECPGMIPVNYEDKLSGRKK</sequence>
<evidence type="ECO:0000313" key="4">
    <source>
        <dbReference type="Proteomes" id="UP000504627"/>
    </source>
</evidence>
<dbReference type="RefSeq" id="XP_039245804.1">
    <property type="nucleotide sequence ID" value="XM_039389870.1"/>
</dbReference>
<reference evidence="5" key="1">
    <citation type="submission" date="2025-08" db="UniProtKB">
        <authorList>
            <consortium name="RefSeq"/>
        </authorList>
    </citation>
    <scope>IDENTIFICATION</scope>
    <source>
        <tissue evidence="5">Muscle</tissue>
    </source>
</reference>
<organism evidence="4 5">
    <name type="scientific">Pipra filicauda</name>
    <name type="common">Wire-tailed manakin</name>
    <dbReference type="NCBI Taxonomy" id="649802"/>
    <lineage>
        <taxon>Eukaryota</taxon>
        <taxon>Metazoa</taxon>
        <taxon>Chordata</taxon>
        <taxon>Craniata</taxon>
        <taxon>Vertebrata</taxon>
        <taxon>Euteleostomi</taxon>
        <taxon>Archelosauria</taxon>
        <taxon>Archosauria</taxon>
        <taxon>Dinosauria</taxon>
        <taxon>Saurischia</taxon>
        <taxon>Theropoda</taxon>
        <taxon>Coelurosauria</taxon>
        <taxon>Aves</taxon>
        <taxon>Neognathae</taxon>
        <taxon>Neoaves</taxon>
        <taxon>Telluraves</taxon>
        <taxon>Australaves</taxon>
        <taxon>Passeriformes</taxon>
        <taxon>Pipridae</taxon>
        <taxon>Pipra</taxon>
    </lineage>
</organism>
<dbReference type="CDD" id="cd15465">
    <property type="entry name" value="bS6_mito"/>
    <property type="match status" value="1"/>
</dbReference>
<keyword evidence="5" id="KW-0689">Ribosomal protein</keyword>
<dbReference type="AlphaFoldDB" id="A0A7R5L672"/>
<dbReference type="CTD" id="64968"/>
<dbReference type="PANTHER" id="PTHR21011">
    <property type="entry name" value="MITOCHONDRIAL 28S RIBOSOMAL PROTEIN S6"/>
    <property type="match status" value="1"/>
</dbReference>
<evidence type="ECO:0000256" key="1">
    <source>
        <dbReference type="ARBA" id="ARBA00009512"/>
    </source>
</evidence>
<dbReference type="GO" id="GO:0070181">
    <property type="term" value="F:small ribosomal subunit rRNA binding"/>
    <property type="evidence" value="ECO:0007669"/>
    <property type="project" value="TreeGrafter"/>
</dbReference>
<comment type="similarity">
    <text evidence="1">Belongs to the bacterial ribosomal protein bS6 family.</text>
</comment>
<dbReference type="InParanoid" id="A0A7R5L672"/>
<dbReference type="Gene3D" id="3.30.70.60">
    <property type="match status" value="1"/>
</dbReference>
<dbReference type="InterPro" id="IPR035980">
    <property type="entry name" value="Ribosomal_bS6_sf"/>
</dbReference>
<dbReference type="InterPro" id="IPR000529">
    <property type="entry name" value="Ribosomal_bS6"/>
</dbReference>
<keyword evidence="4" id="KW-1185">Reference proteome</keyword>
<dbReference type="SUPFAM" id="SSF54995">
    <property type="entry name" value="Ribosomal protein S6"/>
    <property type="match status" value="1"/>
</dbReference>
<dbReference type="Proteomes" id="UP000504627">
    <property type="component" value="Unplaced"/>
</dbReference>
<evidence type="ECO:0000313" key="5">
    <source>
        <dbReference type="RefSeq" id="XP_039245804.1"/>
    </source>
</evidence>
<dbReference type="GeneID" id="113983865"/>
<dbReference type="FunCoup" id="A0A7R5L672">
    <property type="interactions" value="126"/>
</dbReference>
<dbReference type="PANTHER" id="PTHR21011:SF1">
    <property type="entry name" value="SMALL RIBOSOMAL SUBUNIT PROTEIN BS6M"/>
    <property type="match status" value="1"/>
</dbReference>
<name>A0A7R5L672_9PASS</name>
<protein>
    <recommendedName>
        <fullName evidence="2">Small ribosomal subunit protein bS6m</fullName>
    </recommendedName>
    <alternativeName>
        <fullName evidence="3">28S ribosomal protein S6, mitochondrial</fullName>
    </alternativeName>
</protein>
<evidence type="ECO:0000256" key="3">
    <source>
        <dbReference type="ARBA" id="ARBA00035365"/>
    </source>
</evidence>
<dbReference type="Pfam" id="PF01250">
    <property type="entry name" value="Ribosomal_S6"/>
    <property type="match status" value="1"/>
</dbReference>